<sequence length="90" mass="9628">MSSGQAAANSARPGRIAVRGRAHNRGASPERNTGIRIPPPWSRMSHRQIPEREPESSTTECGHDRGPEAKASGPRNRVGDTGFEPVTSSV</sequence>
<evidence type="ECO:0000313" key="2">
    <source>
        <dbReference type="EMBL" id="AJE86776.1"/>
    </source>
</evidence>
<organism evidence="2 3">
    <name type="scientific">Streptomyces albus (strain ATCC 21838 / DSM 41398 / FERM P-419 / JCM 4703 / NBRC 107858)</name>
    <dbReference type="NCBI Taxonomy" id="1081613"/>
    <lineage>
        <taxon>Bacteria</taxon>
        <taxon>Bacillati</taxon>
        <taxon>Actinomycetota</taxon>
        <taxon>Actinomycetes</taxon>
        <taxon>Kitasatosporales</taxon>
        <taxon>Streptomycetaceae</taxon>
        <taxon>Streptomyces</taxon>
    </lineage>
</organism>
<reference evidence="2 3" key="1">
    <citation type="submission" date="2015-01" db="EMBL/GenBank/DDBJ databases">
        <title>Enhanced salinomycin production by adjusting the supply of polyketide extender units in Streptomyce albus DSM 41398.</title>
        <authorList>
            <person name="Lu C."/>
        </authorList>
    </citation>
    <scope>NUCLEOTIDE SEQUENCE [LARGE SCALE GENOMIC DNA]</scope>
    <source>
        <strain evidence="3">ATCC 21838 / DSM 41398 / FERM P-419 / JCM 4703 / NBRC 107858</strain>
    </source>
</reference>
<dbReference type="AlphaFoldDB" id="A0A0B5F7D7"/>
<proteinExistence type="predicted"/>
<accession>A0A0B5F7D7</accession>
<feature type="compositionally biased region" description="Basic and acidic residues" evidence="1">
    <location>
        <begin position="48"/>
        <end position="68"/>
    </location>
</feature>
<name>A0A0B5F7D7_STRA4</name>
<evidence type="ECO:0000313" key="3">
    <source>
        <dbReference type="Proteomes" id="UP000031523"/>
    </source>
</evidence>
<dbReference type="Proteomes" id="UP000031523">
    <property type="component" value="Chromosome"/>
</dbReference>
<feature type="region of interest" description="Disordered" evidence="1">
    <location>
        <begin position="1"/>
        <end position="90"/>
    </location>
</feature>
<dbReference type="KEGG" id="sals:SLNWT_6400"/>
<keyword evidence="3" id="KW-1185">Reference proteome</keyword>
<protein>
    <submittedName>
        <fullName evidence="2">Uncharacterized protein</fullName>
    </submittedName>
</protein>
<gene>
    <name evidence="2" type="ORF">SLNWT_6400</name>
</gene>
<evidence type="ECO:0000256" key="1">
    <source>
        <dbReference type="SAM" id="MobiDB-lite"/>
    </source>
</evidence>
<dbReference type="EMBL" id="CP010519">
    <property type="protein sequence ID" value="AJE86776.1"/>
    <property type="molecule type" value="Genomic_DNA"/>
</dbReference>